<name>A0A919KIG0_9XANT</name>
<organism evidence="4 5">
    <name type="scientific">Xanthomonas boreopolis</name>
    <dbReference type="NCBI Taxonomy" id="86183"/>
    <lineage>
        <taxon>Bacteria</taxon>
        <taxon>Pseudomonadati</taxon>
        <taxon>Pseudomonadota</taxon>
        <taxon>Gammaproteobacteria</taxon>
        <taxon>Lysobacterales</taxon>
        <taxon>Lysobacteraceae</taxon>
        <taxon>Xanthomonas</taxon>
    </lineage>
</organism>
<dbReference type="InterPro" id="IPR029058">
    <property type="entry name" value="AB_hydrolase_fold"/>
</dbReference>
<dbReference type="InterPro" id="IPR052558">
    <property type="entry name" value="Siderophore_Hydrolase_D"/>
</dbReference>
<protein>
    <recommendedName>
        <fullName evidence="6">Esterase</fullName>
    </recommendedName>
</protein>
<dbReference type="AlphaFoldDB" id="A0A919KIG0"/>
<dbReference type="PANTHER" id="PTHR40841">
    <property type="entry name" value="SIDEROPHORE TRIACETYLFUSARININE C ESTERASE"/>
    <property type="match status" value="1"/>
</dbReference>
<sequence>MSKTAWRLALWFGLALAGVLPAQAQPDLSRKVGTTLADTGSAWYRFEEFRLASADGARRYRVRIAVPKRAAPAQGYPVAYLLDGNAALMELDEPLLASLAAGGSAPAIVMIGYDSDLRIDPEARAFDYTPARRADGAPEFDEVAAERRSGGADAFLQLFETAIKPQVEQRVRIDHDRQTLWGHSYGGLLVLHALFTRPQLFNNYVAVDPSLWWGEGFVLKEAERGMAGVEAAAPHLLVIAGSGGDAPGRRPPPGAAATAPAQLKQQQARRGNVPQDAGLRLVQRLQAARLKAEYRELPGLSHGQTLGASLAPALRFAAEPR</sequence>
<dbReference type="SUPFAM" id="SSF53474">
    <property type="entry name" value="alpha/beta-Hydrolases"/>
    <property type="match status" value="1"/>
</dbReference>
<evidence type="ECO:0000256" key="3">
    <source>
        <dbReference type="SAM" id="SignalP"/>
    </source>
</evidence>
<feature type="chain" id="PRO_5037345331" description="Esterase" evidence="3">
    <location>
        <begin position="25"/>
        <end position="321"/>
    </location>
</feature>
<dbReference type="EMBL" id="BNBA01000023">
    <property type="protein sequence ID" value="GHH56809.1"/>
    <property type="molecule type" value="Genomic_DNA"/>
</dbReference>
<comment type="similarity">
    <text evidence="1">Belongs to the esterase D family.</text>
</comment>
<proteinExistence type="inferred from homology"/>
<keyword evidence="5" id="KW-1185">Reference proteome</keyword>
<keyword evidence="2" id="KW-0378">Hydrolase</keyword>
<dbReference type="PANTHER" id="PTHR40841:SF2">
    <property type="entry name" value="SIDEROPHORE-DEGRADING ESTERASE (EUROFUNG)"/>
    <property type="match status" value="1"/>
</dbReference>
<dbReference type="Pfam" id="PF00756">
    <property type="entry name" value="Esterase"/>
    <property type="match status" value="1"/>
</dbReference>
<reference evidence="4" key="2">
    <citation type="submission" date="2020-09" db="EMBL/GenBank/DDBJ databases">
        <authorList>
            <person name="Sun Q."/>
            <person name="Ohkuma M."/>
        </authorList>
    </citation>
    <scope>NUCLEOTIDE SEQUENCE</scope>
    <source>
        <strain evidence="4">JCM 13306</strain>
    </source>
</reference>
<gene>
    <name evidence="4" type="ORF">GCM10009090_27050</name>
</gene>
<evidence type="ECO:0000313" key="5">
    <source>
        <dbReference type="Proteomes" id="UP000623958"/>
    </source>
</evidence>
<dbReference type="RefSeq" id="WP_434029606.1">
    <property type="nucleotide sequence ID" value="NZ_BNBA01000023.1"/>
</dbReference>
<evidence type="ECO:0000313" key="4">
    <source>
        <dbReference type="EMBL" id="GHH56809.1"/>
    </source>
</evidence>
<accession>A0A919KIG0</accession>
<dbReference type="InterPro" id="IPR000801">
    <property type="entry name" value="Esterase-like"/>
</dbReference>
<dbReference type="Gene3D" id="3.40.50.1820">
    <property type="entry name" value="alpha/beta hydrolase"/>
    <property type="match status" value="1"/>
</dbReference>
<dbReference type="Proteomes" id="UP000623958">
    <property type="component" value="Unassembled WGS sequence"/>
</dbReference>
<evidence type="ECO:0000256" key="1">
    <source>
        <dbReference type="ARBA" id="ARBA00005622"/>
    </source>
</evidence>
<evidence type="ECO:0008006" key="6">
    <source>
        <dbReference type="Google" id="ProtNLM"/>
    </source>
</evidence>
<evidence type="ECO:0000256" key="2">
    <source>
        <dbReference type="ARBA" id="ARBA00022801"/>
    </source>
</evidence>
<keyword evidence="3" id="KW-0732">Signal</keyword>
<feature type="signal peptide" evidence="3">
    <location>
        <begin position="1"/>
        <end position="24"/>
    </location>
</feature>
<comment type="caution">
    <text evidence="4">The sequence shown here is derived from an EMBL/GenBank/DDBJ whole genome shotgun (WGS) entry which is preliminary data.</text>
</comment>
<reference evidence="4" key="1">
    <citation type="journal article" date="2014" name="Int. J. Syst. Evol. Microbiol.">
        <title>Complete genome sequence of Corynebacterium casei LMG S-19264T (=DSM 44701T), isolated from a smear-ripened cheese.</title>
        <authorList>
            <consortium name="US DOE Joint Genome Institute (JGI-PGF)"/>
            <person name="Walter F."/>
            <person name="Albersmeier A."/>
            <person name="Kalinowski J."/>
            <person name="Ruckert C."/>
        </authorList>
    </citation>
    <scope>NUCLEOTIDE SEQUENCE</scope>
    <source>
        <strain evidence="4">JCM 13306</strain>
    </source>
</reference>
<dbReference type="GO" id="GO:0016788">
    <property type="term" value="F:hydrolase activity, acting on ester bonds"/>
    <property type="evidence" value="ECO:0007669"/>
    <property type="project" value="TreeGrafter"/>
</dbReference>